<organism evidence="1">
    <name type="scientific">Arundo donax</name>
    <name type="common">Giant reed</name>
    <name type="synonym">Donax arundinaceus</name>
    <dbReference type="NCBI Taxonomy" id="35708"/>
    <lineage>
        <taxon>Eukaryota</taxon>
        <taxon>Viridiplantae</taxon>
        <taxon>Streptophyta</taxon>
        <taxon>Embryophyta</taxon>
        <taxon>Tracheophyta</taxon>
        <taxon>Spermatophyta</taxon>
        <taxon>Magnoliopsida</taxon>
        <taxon>Liliopsida</taxon>
        <taxon>Poales</taxon>
        <taxon>Poaceae</taxon>
        <taxon>PACMAD clade</taxon>
        <taxon>Arundinoideae</taxon>
        <taxon>Arundineae</taxon>
        <taxon>Arundo</taxon>
    </lineage>
</organism>
<reference evidence="1" key="2">
    <citation type="journal article" date="2015" name="Data Brief">
        <title>Shoot transcriptome of the giant reed, Arundo donax.</title>
        <authorList>
            <person name="Barrero R.A."/>
            <person name="Guerrero F.D."/>
            <person name="Moolhuijzen P."/>
            <person name="Goolsby J.A."/>
            <person name="Tidwell J."/>
            <person name="Bellgard S.E."/>
            <person name="Bellgard M.I."/>
        </authorList>
    </citation>
    <scope>NUCLEOTIDE SEQUENCE</scope>
    <source>
        <tissue evidence="1">Shoot tissue taken approximately 20 cm above the soil surface</tissue>
    </source>
</reference>
<name>A0A0A9CH80_ARUDO</name>
<reference evidence="1" key="1">
    <citation type="submission" date="2014-09" db="EMBL/GenBank/DDBJ databases">
        <authorList>
            <person name="Magalhaes I.L.F."/>
            <person name="Oliveira U."/>
            <person name="Santos F.R."/>
            <person name="Vidigal T.H.D.A."/>
            <person name="Brescovit A.D."/>
            <person name="Santos A.J."/>
        </authorList>
    </citation>
    <scope>NUCLEOTIDE SEQUENCE</scope>
    <source>
        <tissue evidence="1">Shoot tissue taken approximately 20 cm above the soil surface</tissue>
    </source>
</reference>
<sequence length="33" mass="3765">MNSLFDIFSDHELSSLPVFREFCKALLYASGLN</sequence>
<evidence type="ECO:0000313" key="1">
    <source>
        <dbReference type="EMBL" id="JAD73823.1"/>
    </source>
</evidence>
<proteinExistence type="predicted"/>
<dbReference type="AlphaFoldDB" id="A0A0A9CH80"/>
<protein>
    <submittedName>
        <fullName evidence="1">Uncharacterized protein</fullName>
    </submittedName>
</protein>
<accession>A0A0A9CH80</accession>
<dbReference type="EMBL" id="GBRH01224072">
    <property type="protein sequence ID" value="JAD73823.1"/>
    <property type="molecule type" value="Transcribed_RNA"/>
</dbReference>